<keyword evidence="6 7" id="KW-0472">Membrane</keyword>
<dbReference type="Pfam" id="PF00528">
    <property type="entry name" value="BPD_transp_1"/>
    <property type="match status" value="1"/>
</dbReference>
<dbReference type="Gene3D" id="1.10.3720.10">
    <property type="entry name" value="MetI-like"/>
    <property type="match status" value="1"/>
</dbReference>
<evidence type="ECO:0000256" key="7">
    <source>
        <dbReference type="RuleBase" id="RU363032"/>
    </source>
</evidence>
<proteinExistence type="inferred from homology"/>
<feature type="transmembrane region" description="Helical" evidence="7">
    <location>
        <begin position="12"/>
        <end position="34"/>
    </location>
</feature>
<name>A0A243RJX2_9ACTN</name>
<gene>
    <name evidence="9" type="ORF">CA984_19640</name>
</gene>
<keyword evidence="2 7" id="KW-0813">Transport</keyword>
<accession>A0A243RJX2</accession>
<dbReference type="RefSeq" id="WP_086574481.1">
    <property type="nucleotide sequence ID" value="NZ_NGFP01000087.1"/>
</dbReference>
<dbReference type="InterPro" id="IPR050809">
    <property type="entry name" value="UgpAE/MalFG_permease"/>
</dbReference>
<evidence type="ECO:0000256" key="5">
    <source>
        <dbReference type="ARBA" id="ARBA00022989"/>
    </source>
</evidence>
<feature type="transmembrane region" description="Helical" evidence="7">
    <location>
        <begin position="269"/>
        <end position="293"/>
    </location>
</feature>
<dbReference type="AlphaFoldDB" id="A0A243RJX2"/>
<sequence>MIGRKAPPGRRRIPWGVYLVLLPTFAALAVFAYYPALSGMLHSLYEWRPGFASPFVGLENYVTMLGDDLWWASFRNIGIIFVWAVTLMWVFPLLAAELVMSLSSERLRFVFRTLLILPLAFPAVVNVLLWQFMYDPRDGVVNSLLRAVGLDGLASNWIGDPDTALTALMTVGFPWVASLPFLVFLSALQNVPAEIYQAAEVDGAGRLRRLWSIDLPMMLRDVKLLLVMAVIAVLQYGMQAHIMTKGGPDNATQVPVLRMLDAAFLDTDWGYAAALGTVLFVLTLVVSVGALLAGRKGGRNARA</sequence>
<dbReference type="InterPro" id="IPR000515">
    <property type="entry name" value="MetI-like"/>
</dbReference>
<dbReference type="SUPFAM" id="SSF161098">
    <property type="entry name" value="MetI-like"/>
    <property type="match status" value="1"/>
</dbReference>
<keyword evidence="10" id="KW-1185">Reference proteome</keyword>
<evidence type="ECO:0000256" key="3">
    <source>
        <dbReference type="ARBA" id="ARBA00022475"/>
    </source>
</evidence>
<feature type="transmembrane region" description="Helical" evidence="7">
    <location>
        <begin position="224"/>
        <end position="242"/>
    </location>
</feature>
<evidence type="ECO:0000256" key="1">
    <source>
        <dbReference type="ARBA" id="ARBA00004651"/>
    </source>
</evidence>
<organism evidence="9 10">
    <name type="scientific">Streptosporangium minutum</name>
    <dbReference type="NCBI Taxonomy" id="569862"/>
    <lineage>
        <taxon>Bacteria</taxon>
        <taxon>Bacillati</taxon>
        <taxon>Actinomycetota</taxon>
        <taxon>Actinomycetes</taxon>
        <taxon>Streptosporangiales</taxon>
        <taxon>Streptosporangiaceae</taxon>
        <taxon>Streptosporangium</taxon>
    </lineage>
</organism>
<keyword evidence="3" id="KW-1003">Cell membrane</keyword>
<comment type="caution">
    <text evidence="9">The sequence shown here is derived from an EMBL/GenBank/DDBJ whole genome shotgun (WGS) entry which is preliminary data.</text>
</comment>
<comment type="similarity">
    <text evidence="7">Belongs to the binding-protein-dependent transport system permease family.</text>
</comment>
<evidence type="ECO:0000313" key="10">
    <source>
        <dbReference type="Proteomes" id="UP000194761"/>
    </source>
</evidence>
<reference evidence="9 10" key="1">
    <citation type="submission" date="2017-05" db="EMBL/GenBank/DDBJ databases">
        <title>Biotechnological potential of actinobacteria isolated from South African environments.</title>
        <authorList>
            <person name="Le Roes-Hill M."/>
            <person name="Prins A."/>
            <person name="Durrell K.A."/>
        </authorList>
    </citation>
    <scope>NUCLEOTIDE SEQUENCE [LARGE SCALE GENOMIC DNA]</scope>
    <source>
        <strain evidence="9">M26</strain>
    </source>
</reference>
<dbReference type="GO" id="GO:0055085">
    <property type="term" value="P:transmembrane transport"/>
    <property type="evidence" value="ECO:0007669"/>
    <property type="project" value="InterPro"/>
</dbReference>
<feature type="transmembrane region" description="Helical" evidence="7">
    <location>
        <begin position="114"/>
        <end position="134"/>
    </location>
</feature>
<evidence type="ECO:0000256" key="4">
    <source>
        <dbReference type="ARBA" id="ARBA00022692"/>
    </source>
</evidence>
<dbReference type="Proteomes" id="UP000194761">
    <property type="component" value="Unassembled WGS sequence"/>
</dbReference>
<protein>
    <submittedName>
        <fullName evidence="9">Transporter</fullName>
    </submittedName>
</protein>
<dbReference type="PANTHER" id="PTHR43227">
    <property type="entry name" value="BLL4140 PROTEIN"/>
    <property type="match status" value="1"/>
</dbReference>
<evidence type="ECO:0000313" key="9">
    <source>
        <dbReference type="EMBL" id="OUC95167.1"/>
    </source>
</evidence>
<dbReference type="PROSITE" id="PS50928">
    <property type="entry name" value="ABC_TM1"/>
    <property type="match status" value="1"/>
</dbReference>
<evidence type="ECO:0000256" key="6">
    <source>
        <dbReference type="ARBA" id="ARBA00023136"/>
    </source>
</evidence>
<dbReference type="EMBL" id="NGFP01000087">
    <property type="protein sequence ID" value="OUC95167.1"/>
    <property type="molecule type" value="Genomic_DNA"/>
</dbReference>
<dbReference type="GO" id="GO:0005886">
    <property type="term" value="C:plasma membrane"/>
    <property type="evidence" value="ECO:0007669"/>
    <property type="project" value="UniProtKB-SubCell"/>
</dbReference>
<comment type="subcellular location">
    <subcellularLocation>
        <location evidence="1 7">Cell membrane</location>
        <topology evidence="1 7">Multi-pass membrane protein</topology>
    </subcellularLocation>
</comment>
<evidence type="ECO:0000259" key="8">
    <source>
        <dbReference type="PROSITE" id="PS50928"/>
    </source>
</evidence>
<dbReference type="PANTHER" id="PTHR43227:SF11">
    <property type="entry name" value="BLL4140 PROTEIN"/>
    <property type="match status" value="1"/>
</dbReference>
<feature type="transmembrane region" description="Helical" evidence="7">
    <location>
        <begin position="77"/>
        <end position="102"/>
    </location>
</feature>
<feature type="domain" description="ABC transmembrane type-1" evidence="8">
    <location>
        <begin position="74"/>
        <end position="290"/>
    </location>
</feature>
<dbReference type="CDD" id="cd06261">
    <property type="entry name" value="TM_PBP2"/>
    <property type="match status" value="1"/>
</dbReference>
<dbReference type="InterPro" id="IPR035906">
    <property type="entry name" value="MetI-like_sf"/>
</dbReference>
<evidence type="ECO:0000256" key="2">
    <source>
        <dbReference type="ARBA" id="ARBA00022448"/>
    </source>
</evidence>
<keyword evidence="5 7" id="KW-1133">Transmembrane helix</keyword>
<feature type="transmembrane region" description="Helical" evidence="7">
    <location>
        <begin position="164"/>
        <end position="188"/>
    </location>
</feature>
<keyword evidence="4 7" id="KW-0812">Transmembrane</keyword>